<evidence type="ECO:0000256" key="11">
    <source>
        <dbReference type="ARBA" id="ARBA00023012"/>
    </source>
</evidence>
<organism evidence="14 15">
    <name type="scientific">Pseudoalteromonas fuliginea</name>
    <dbReference type="NCBI Taxonomy" id="1872678"/>
    <lineage>
        <taxon>Bacteria</taxon>
        <taxon>Pseudomonadati</taxon>
        <taxon>Pseudomonadota</taxon>
        <taxon>Gammaproteobacteria</taxon>
        <taxon>Alteromonadales</taxon>
        <taxon>Pseudoalteromonadaceae</taxon>
        <taxon>Pseudoalteromonas</taxon>
    </lineage>
</organism>
<dbReference type="GO" id="GO:0005524">
    <property type="term" value="F:ATP binding"/>
    <property type="evidence" value="ECO:0007669"/>
    <property type="project" value="UniProtKB-KW"/>
</dbReference>
<dbReference type="GO" id="GO:0030295">
    <property type="term" value="F:protein kinase activator activity"/>
    <property type="evidence" value="ECO:0007669"/>
    <property type="project" value="TreeGrafter"/>
</dbReference>
<name>A0AB73BFA2_9GAMM</name>
<evidence type="ECO:0000256" key="10">
    <source>
        <dbReference type="ARBA" id="ARBA00022989"/>
    </source>
</evidence>
<feature type="domain" description="Histidine kinase" evidence="13">
    <location>
        <begin position="293"/>
        <end position="503"/>
    </location>
</feature>
<keyword evidence="6" id="KW-0812">Transmembrane</keyword>
<reference evidence="14 15" key="1">
    <citation type="submission" date="2019-01" db="EMBL/GenBank/DDBJ databases">
        <title>Genome sequences of marine Pseudoalteromonas species.</title>
        <authorList>
            <person name="Boraston A.B."/>
            <person name="Hehemann J.-H."/>
            <person name="Vickers C.J."/>
            <person name="Salama-Alber O."/>
            <person name="Abe K."/>
            <person name="Hettle A.J."/>
        </authorList>
    </citation>
    <scope>NUCLEOTIDE SEQUENCE [LARGE SCALE GENOMIC DNA]</scope>
    <source>
        <strain evidence="14 15">PS42</strain>
    </source>
</reference>
<dbReference type="Gene3D" id="3.30.450.20">
    <property type="entry name" value="PAS domain"/>
    <property type="match status" value="1"/>
</dbReference>
<evidence type="ECO:0000256" key="9">
    <source>
        <dbReference type="ARBA" id="ARBA00022840"/>
    </source>
</evidence>
<evidence type="ECO:0000313" key="14">
    <source>
        <dbReference type="EMBL" id="KAA1159413.1"/>
    </source>
</evidence>
<keyword evidence="5" id="KW-0808">Transferase</keyword>
<dbReference type="RefSeq" id="WP_149614536.1">
    <property type="nucleotide sequence ID" value="NZ_SEUK01000051.1"/>
</dbReference>
<evidence type="ECO:0000256" key="4">
    <source>
        <dbReference type="ARBA" id="ARBA00022553"/>
    </source>
</evidence>
<dbReference type="PROSITE" id="PS50109">
    <property type="entry name" value="HIS_KIN"/>
    <property type="match status" value="1"/>
</dbReference>
<evidence type="ECO:0000256" key="7">
    <source>
        <dbReference type="ARBA" id="ARBA00022741"/>
    </source>
</evidence>
<keyword evidence="7" id="KW-0547">Nucleotide-binding</keyword>
<dbReference type="InterPro" id="IPR036097">
    <property type="entry name" value="HisK_dim/P_sf"/>
</dbReference>
<dbReference type="InterPro" id="IPR003594">
    <property type="entry name" value="HATPase_dom"/>
</dbReference>
<dbReference type="PANTHER" id="PTHR42878:SF7">
    <property type="entry name" value="SENSOR HISTIDINE KINASE GLRK"/>
    <property type="match status" value="1"/>
</dbReference>
<dbReference type="CDD" id="cd00082">
    <property type="entry name" value="HisKA"/>
    <property type="match status" value="1"/>
</dbReference>
<evidence type="ECO:0000313" key="15">
    <source>
        <dbReference type="Proteomes" id="UP000324162"/>
    </source>
</evidence>
<comment type="caution">
    <text evidence="14">The sequence shown here is derived from an EMBL/GenBank/DDBJ whole genome shotgun (WGS) entry which is preliminary data.</text>
</comment>
<evidence type="ECO:0000256" key="1">
    <source>
        <dbReference type="ARBA" id="ARBA00000085"/>
    </source>
</evidence>
<gene>
    <name evidence="14" type="ORF">EU508_12670</name>
</gene>
<dbReference type="GO" id="GO:0007234">
    <property type="term" value="P:osmosensory signaling via phosphorelay pathway"/>
    <property type="evidence" value="ECO:0007669"/>
    <property type="project" value="TreeGrafter"/>
</dbReference>
<dbReference type="GO" id="GO:0016020">
    <property type="term" value="C:membrane"/>
    <property type="evidence" value="ECO:0007669"/>
    <property type="project" value="UniProtKB-SubCell"/>
</dbReference>
<dbReference type="SMART" id="SM00388">
    <property type="entry name" value="HisKA"/>
    <property type="match status" value="1"/>
</dbReference>
<dbReference type="PRINTS" id="PR00344">
    <property type="entry name" value="BCTRLSENSOR"/>
</dbReference>
<dbReference type="Gene3D" id="1.10.287.130">
    <property type="match status" value="1"/>
</dbReference>
<dbReference type="InterPro" id="IPR000014">
    <property type="entry name" value="PAS"/>
</dbReference>
<keyword evidence="11" id="KW-0902">Two-component regulatory system</keyword>
<comment type="catalytic activity">
    <reaction evidence="1">
        <text>ATP + protein L-histidine = ADP + protein N-phospho-L-histidine.</text>
        <dbReference type="EC" id="2.7.13.3"/>
    </reaction>
</comment>
<dbReference type="SUPFAM" id="SSF47384">
    <property type="entry name" value="Homodimeric domain of signal transducing histidine kinase"/>
    <property type="match status" value="1"/>
</dbReference>
<dbReference type="CDD" id="cd00130">
    <property type="entry name" value="PAS"/>
    <property type="match status" value="1"/>
</dbReference>
<dbReference type="NCBIfam" id="TIGR00229">
    <property type="entry name" value="sensory_box"/>
    <property type="match status" value="1"/>
</dbReference>
<dbReference type="EMBL" id="SEUK01000051">
    <property type="protein sequence ID" value="KAA1159413.1"/>
    <property type="molecule type" value="Genomic_DNA"/>
</dbReference>
<accession>A0AB73BFA2</accession>
<evidence type="ECO:0000259" key="13">
    <source>
        <dbReference type="PROSITE" id="PS50109"/>
    </source>
</evidence>
<keyword evidence="8" id="KW-0418">Kinase</keyword>
<dbReference type="SMART" id="SM00387">
    <property type="entry name" value="HATPase_c"/>
    <property type="match status" value="1"/>
</dbReference>
<proteinExistence type="predicted"/>
<dbReference type="GO" id="GO:0000156">
    <property type="term" value="F:phosphorelay response regulator activity"/>
    <property type="evidence" value="ECO:0007669"/>
    <property type="project" value="TreeGrafter"/>
</dbReference>
<dbReference type="AlphaFoldDB" id="A0AB73BFA2"/>
<dbReference type="InterPro" id="IPR004358">
    <property type="entry name" value="Sig_transdc_His_kin-like_C"/>
</dbReference>
<evidence type="ECO:0000256" key="8">
    <source>
        <dbReference type="ARBA" id="ARBA00022777"/>
    </source>
</evidence>
<keyword evidence="10" id="KW-1133">Transmembrane helix</keyword>
<dbReference type="SUPFAM" id="SSF55874">
    <property type="entry name" value="ATPase domain of HSP90 chaperone/DNA topoisomerase II/histidine kinase"/>
    <property type="match status" value="1"/>
</dbReference>
<dbReference type="CDD" id="cd00075">
    <property type="entry name" value="HATPase"/>
    <property type="match status" value="1"/>
</dbReference>
<dbReference type="Pfam" id="PF02518">
    <property type="entry name" value="HATPase_c"/>
    <property type="match status" value="1"/>
</dbReference>
<dbReference type="Proteomes" id="UP000324162">
    <property type="component" value="Unassembled WGS sequence"/>
</dbReference>
<dbReference type="InterPro" id="IPR036890">
    <property type="entry name" value="HATPase_C_sf"/>
</dbReference>
<keyword evidence="9" id="KW-0067">ATP-binding</keyword>
<evidence type="ECO:0000256" key="2">
    <source>
        <dbReference type="ARBA" id="ARBA00004141"/>
    </source>
</evidence>
<dbReference type="Pfam" id="PF00512">
    <property type="entry name" value="HisKA"/>
    <property type="match status" value="1"/>
</dbReference>
<dbReference type="EC" id="2.7.13.3" evidence="3"/>
<dbReference type="GO" id="GO:0000155">
    <property type="term" value="F:phosphorelay sensor kinase activity"/>
    <property type="evidence" value="ECO:0007669"/>
    <property type="project" value="InterPro"/>
</dbReference>
<keyword evidence="4" id="KW-0597">Phosphoprotein</keyword>
<sequence length="503" mass="57004">MPNVGRYIENILPTDSNFFVDNDIQKNLEHIVELILNVFDATACSIIANSPQGQIELYQYGSKIAIAAEALNSEVFNESIIEGNSKSTSNTPLNVNSKMRRVISLIILPSNLKLGWLIFERKSESAFTEKDKTILATIQKNIVNQLLQLNFIFKKEKDAELHSMISELNRDFVFIKDENFKIVYANDAFKNSYPKEMQNKIIGFTTIEHYEEDAATAFLAQDKIALDCGISKTVENLAMPNGMQITVETIKQRFEDKSGKYYILGVCRDIAEKENLISKLQKANSELDEFTSIASHDLKSPLNAIKRLLEWISDDCKDLLPEEHLENFQLVINRTNRMQVLLEDLLSYSRVDRCDSTRSDLSLENVYLEIAECLEIPETVTVHINANDKLLNIPVVPFKTVILNLISNAIKHNDKELGVIHVSLRPSHHYYLIEITDNGPGIDPKYFSLIFKLFQTLRSRDDVEGSGIGLCVAKKLIINYGGKIEVASDGKLGSTFTIFWPKI</sequence>
<evidence type="ECO:0000256" key="3">
    <source>
        <dbReference type="ARBA" id="ARBA00012438"/>
    </source>
</evidence>
<dbReference type="PANTHER" id="PTHR42878">
    <property type="entry name" value="TWO-COMPONENT HISTIDINE KINASE"/>
    <property type="match status" value="1"/>
</dbReference>
<dbReference type="InterPro" id="IPR035965">
    <property type="entry name" value="PAS-like_dom_sf"/>
</dbReference>
<evidence type="ECO:0000256" key="6">
    <source>
        <dbReference type="ARBA" id="ARBA00022692"/>
    </source>
</evidence>
<dbReference type="Gene3D" id="3.30.565.10">
    <property type="entry name" value="Histidine kinase-like ATPase, C-terminal domain"/>
    <property type="match status" value="1"/>
</dbReference>
<dbReference type="SUPFAM" id="SSF55785">
    <property type="entry name" value="PYP-like sensor domain (PAS domain)"/>
    <property type="match status" value="1"/>
</dbReference>
<dbReference type="InterPro" id="IPR003661">
    <property type="entry name" value="HisK_dim/P_dom"/>
</dbReference>
<comment type="subcellular location">
    <subcellularLocation>
        <location evidence="2">Membrane</location>
        <topology evidence="2">Multi-pass membrane protein</topology>
    </subcellularLocation>
</comment>
<dbReference type="InterPro" id="IPR005467">
    <property type="entry name" value="His_kinase_dom"/>
</dbReference>
<evidence type="ECO:0000256" key="12">
    <source>
        <dbReference type="ARBA" id="ARBA00023136"/>
    </source>
</evidence>
<evidence type="ECO:0000256" key="5">
    <source>
        <dbReference type="ARBA" id="ARBA00022679"/>
    </source>
</evidence>
<keyword evidence="12" id="KW-0472">Membrane</keyword>
<dbReference type="InterPro" id="IPR050351">
    <property type="entry name" value="BphY/WalK/GraS-like"/>
</dbReference>
<protein>
    <recommendedName>
        <fullName evidence="3">histidine kinase</fullName>
        <ecNumber evidence="3">2.7.13.3</ecNumber>
    </recommendedName>
</protein>